<feature type="domain" description="BD-FAE-like" evidence="2">
    <location>
        <begin position="70"/>
        <end position="169"/>
    </location>
</feature>
<dbReference type="Proteomes" id="UP001610335">
    <property type="component" value="Unassembled WGS sequence"/>
</dbReference>
<comment type="caution">
    <text evidence="3">The sequence shown here is derived from an EMBL/GenBank/DDBJ whole genome shotgun (WGS) entry which is preliminary data.</text>
</comment>
<dbReference type="InterPro" id="IPR049492">
    <property type="entry name" value="BD-FAE-like_dom"/>
</dbReference>
<organism evidence="3 4">
    <name type="scientific">Aspergillus cavernicola</name>
    <dbReference type="NCBI Taxonomy" id="176166"/>
    <lineage>
        <taxon>Eukaryota</taxon>
        <taxon>Fungi</taxon>
        <taxon>Dikarya</taxon>
        <taxon>Ascomycota</taxon>
        <taxon>Pezizomycotina</taxon>
        <taxon>Eurotiomycetes</taxon>
        <taxon>Eurotiomycetidae</taxon>
        <taxon>Eurotiales</taxon>
        <taxon>Aspergillaceae</taxon>
        <taxon>Aspergillus</taxon>
        <taxon>Aspergillus subgen. Nidulantes</taxon>
    </lineage>
</organism>
<dbReference type="GO" id="GO:0016787">
    <property type="term" value="F:hydrolase activity"/>
    <property type="evidence" value="ECO:0007669"/>
    <property type="project" value="UniProtKB-KW"/>
</dbReference>
<dbReference type="Gene3D" id="3.40.50.1820">
    <property type="entry name" value="alpha/beta hydrolase"/>
    <property type="match status" value="1"/>
</dbReference>
<keyword evidence="1 3" id="KW-0378">Hydrolase</keyword>
<gene>
    <name evidence="3" type="ORF">BDW59DRAFT_162006</name>
</gene>
<evidence type="ECO:0000259" key="2">
    <source>
        <dbReference type="Pfam" id="PF20434"/>
    </source>
</evidence>
<keyword evidence="4" id="KW-1185">Reference proteome</keyword>
<dbReference type="PANTHER" id="PTHR48081:SF33">
    <property type="entry name" value="KYNURENINE FORMAMIDASE"/>
    <property type="match status" value="1"/>
</dbReference>
<sequence>MDEIFAKIAQETTTFNLGDEEKWRTLYEPFYKPPPPTVTVIRDERYGPAERNLLDVFVPVPTSPSPEEEEKEPTRPVLMFVHGGGFFSGGKQWSEKVYSNIGYFFAQHGIITVVANHQLVPHVQYPGGAQDMQLAREWIYNNIASPRYGRGAPGKVVLLGSSSGGAHIAMNLYSPAAAADPNIPVFPPVAGIIYLSVPFWYDRRKPVRQRTIRSYYGSDDEEVWGPKSGLGLFKALPDGSPLLDSQKIPIYLGTVEWEVPETADAMVKFLDAYRARSRPSNTLPVFHVLKKHNHLSNVLSIGTEDTVQGRMLVDFVYSCVGGERERKREGRL</sequence>
<dbReference type="Pfam" id="PF20434">
    <property type="entry name" value="BD-FAE"/>
    <property type="match status" value="1"/>
</dbReference>
<evidence type="ECO:0000256" key="1">
    <source>
        <dbReference type="ARBA" id="ARBA00022801"/>
    </source>
</evidence>
<name>A0ABR4IDY4_9EURO</name>
<dbReference type="EMBL" id="JBFXLS010000039">
    <property type="protein sequence ID" value="KAL2825058.1"/>
    <property type="molecule type" value="Genomic_DNA"/>
</dbReference>
<accession>A0ABR4IDY4</accession>
<dbReference type="InterPro" id="IPR050300">
    <property type="entry name" value="GDXG_lipolytic_enzyme"/>
</dbReference>
<dbReference type="InterPro" id="IPR029058">
    <property type="entry name" value="AB_hydrolase_fold"/>
</dbReference>
<protein>
    <submittedName>
        <fullName evidence="3">Alpha/Beta hydrolase protein</fullName>
    </submittedName>
</protein>
<proteinExistence type="predicted"/>
<evidence type="ECO:0000313" key="4">
    <source>
        <dbReference type="Proteomes" id="UP001610335"/>
    </source>
</evidence>
<dbReference type="SUPFAM" id="SSF53474">
    <property type="entry name" value="alpha/beta-Hydrolases"/>
    <property type="match status" value="1"/>
</dbReference>
<dbReference type="PANTHER" id="PTHR48081">
    <property type="entry name" value="AB HYDROLASE SUPERFAMILY PROTEIN C4A8.06C"/>
    <property type="match status" value="1"/>
</dbReference>
<evidence type="ECO:0000313" key="3">
    <source>
        <dbReference type="EMBL" id="KAL2825058.1"/>
    </source>
</evidence>
<reference evidence="3 4" key="1">
    <citation type="submission" date="2024-07" db="EMBL/GenBank/DDBJ databases">
        <title>Section-level genome sequencing and comparative genomics of Aspergillus sections Usti and Cavernicolus.</title>
        <authorList>
            <consortium name="Lawrence Berkeley National Laboratory"/>
            <person name="Nybo J.L."/>
            <person name="Vesth T.C."/>
            <person name="Theobald S."/>
            <person name="Frisvad J.C."/>
            <person name="Larsen T.O."/>
            <person name="Kjaerboelling I."/>
            <person name="Rothschild-Mancinelli K."/>
            <person name="Lyhne E.K."/>
            <person name="Kogle M.E."/>
            <person name="Barry K."/>
            <person name="Clum A."/>
            <person name="Na H."/>
            <person name="Ledsgaard L."/>
            <person name="Lin J."/>
            <person name="Lipzen A."/>
            <person name="Kuo A."/>
            <person name="Riley R."/>
            <person name="Mondo S."/>
            <person name="LaButti K."/>
            <person name="Haridas S."/>
            <person name="Pangalinan J."/>
            <person name="Salamov A.A."/>
            <person name="Simmons B.A."/>
            <person name="Magnuson J.K."/>
            <person name="Chen J."/>
            <person name="Drula E."/>
            <person name="Henrissat B."/>
            <person name="Wiebenga A."/>
            <person name="Lubbers R.J."/>
            <person name="Gomes A.C."/>
            <person name="Makela M.R."/>
            <person name="Stajich J."/>
            <person name="Grigoriev I.V."/>
            <person name="Mortensen U.H."/>
            <person name="De vries R.P."/>
            <person name="Baker S.E."/>
            <person name="Andersen M.R."/>
        </authorList>
    </citation>
    <scope>NUCLEOTIDE SEQUENCE [LARGE SCALE GENOMIC DNA]</scope>
    <source>
        <strain evidence="3 4">CBS 600.67</strain>
    </source>
</reference>